<dbReference type="RefSeq" id="WP_074638678.1">
    <property type="nucleotide sequence ID" value="NZ_FNDO01000078.1"/>
</dbReference>
<evidence type="ECO:0000313" key="2">
    <source>
        <dbReference type="Proteomes" id="UP000181870"/>
    </source>
</evidence>
<organism evidence="1 2">
    <name type="scientific">Bacteroides ovatus</name>
    <dbReference type="NCBI Taxonomy" id="28116"/>
    <lineage>
        <taxon>Bacteria</taxon>
        <taxon>Pseudomonadati</taxon>
        <taxon>Bacteroidota</taxon>
        <taxon>Bacteroidia</taxon>
        <taxon>Bacteroidales</taxon>
        <taxon>Bacteroidaceae</taxon>
        <taxon>Bacteroides</taxon>
    </lineage>
</organism>
<accession>A0A1G8NMG7</accession>
<name>A0A1G8NMG7_BACOV</name>
<sequence>MIFRLPSVLSYTHEGILFKLVQEDFILKDESAKYVTAIDDIPQSIVEVLWSDVVKLWNRSNTNNQSMELCPHGIQLKKRLDLDDNKHCDDMFYQVVQTKIVPMTVRLGWQIQEISIYCNCILYHKKNFIYSKSNNSIVNLIELNQAGKDLLNKVDIEVNHLLKNHPMRNELGYCHIEWETKKRILYERYNIIWYSPAELNPTMCFD</sequence>
<reference evidence="1 2" key="1">
    <citation type="submission" date="2016-10" db="EMBL/GenBank/DDBJ databases">
        <authorList>
            <person name="de Groot N.N."/>
        </authorList>
    </citation>
    <scope>NUCLEOTIDE SEQUENCE [LARGE SCALE GENOMIC DNA]</scope>
    <source>
        <strain evidence="1 2">NLAE-zl-C57</strain>
    </source>
</reference>
<proteinExistence type="predicted"/>
<dbReference type="AlphaFoldDB" id="A0A1G8NMG7"/>
<evidence type="ECO:0000313" key="1">
    <source>
        <dbReference type="EMBL" id="SDI81383.1"/>
    </source>
</evidence>
<protein>
    <submittedName>
        <fullName evidence="1">Uncharacterized protein</fullName>
    </submittedName>
</protein>
<gene>
    <name evidence="1" type="ORF">SAMN05192582_10782</name>
</gene>
<dbReference type="EMBL" id="FNDO01000078">
    <property type="protein sequence ID" value="SDI81383.1"/>
    <property type="molecule type" value="Genomic_DNA"/>
</dbReference>
<dbReference type="Proteomes" id="UP000181870">
    <property type="component" value="Unassembled WGS sequence"/>
</dbReference>